<feature type="region of interest" description="Disordered" evidence="2">
    <location>
        <begin position="71"/>
        <end position="92"/>
    </location>
</feature>
<dbReference type="SMART" id="SM00164">
    <property type="entry name" value="TBC"/>
    <property type="match status" value="1"/>
</dbReference>
<gene>
    <name evidence="4" type="ORF">BESB_033660</name>
</gene>
<dbReference type="RefSeq" id="XP_029220917.1">
    <property type="nucleotide sequence ID" value="XM_029361952.1"/>
</dbReference>
<dbReference type="STRING" id="94643.A0A2A9MEG2"/>
<feature type="compositionally biased region" description="Low complexity" evidence="2">
    <location>
        <begin position="76"/>
        <end position="92"/>
    </location>
</feature>
<evidence type="ECO:0000256" key="1">
    <source>
        <dbReference type="ARBA" id="ARBA00022468"/>
    </source>
</evidence>
<keyword evidence="5" id="KW-1185">Reference proteome</keyword>
<protein>
    <submittedName>
        <fullName evidence="4">TBC domain-containing protein</fullName>
    </submittedName>
</protein>
<proteinExistence type="predicted"/>
<dbReference type="GO" id="GO:0005096">
    <property type="term" value="F:GTPase activator activity"/>
    <property type="evidence" value="ECO:0007669"/>
    <property type="project" value="UniProtKB-KW"/>
</dbReference>
<evidence type="ECO:0000256" key="2">
    <source>
        <dbReference type="SAM" id="MobiDB-lite"/>
    </source>
</evidence>
<dbReference type="Proteomes" id="UP000224006">
    <property type="component" value="Chromosome II"/>
</dbReference>
<dbReference type="PROSITE" id="PS50086">
    <property type="entry name" value="TBC_RABGAP"/>
    <property type="match status" value="1"/>
</dbReference>
<feature type="region of interest" description="Disordered" evidence="2">
    <location>
        <begin position="539"/>
        <end position="558"/>
    </location>
</feature>
<dbReference type="SUPFAM" id="SSF47923">
    <property type="entry name" value="Ypt/Rab-GAP domain of gyp1p"/>
    <property type="match status" value="2"/>
</dbReference>
<dbReference type="Pfam" id="PF00566">
    <property type="entry name" value="RabGAP-TBC"/>
    <property type="match status" value="2"/>
</dbReference>
<feature type="domain" description="Rab-GAP TBC" evidence="3">
    <location>
        <begin position="94"/>
        <end position="394"/>
    </location>
</feature>
<evidence type="ECO:0000313" key="5">
    <source>
        <dbReference type="Proteomes" id="UP000224006"/>
    </source>
</evidence>
<dbReference type="EMBL" id="NWUJ01000002">
    <property type="protein sequence ID" value="PFH36908.1"/>
    <property type="molecule type" value="Genomic_DNA"/>
</dbReference>
<dbReference type="InterPro" id="IPR035969">
    <property type="entry name" value="Rab-GAP_TBC_sf"/>
</dbReference>
<accession>A0A2A9MEG2</accession>
<feature type="region of interest" description="Disordered" evidence="2">
    <location>
        <begin position="652"/>
        <end position="696"/>
    </location>
</feature>
<keyword evidence="1" id="KW-0343">GTPase activation</keyword>
<dbReference type="PANTHER" id="PTHR22957">
    <property type="entry name" value="TBC1 DOMAIN FAMILY MEMBER GTPASE-ACTIVATING PROTEIN"/>
    <property type="match status" value="1"/>
</dbReference>
<dbReference type="Gene3D" id="1.10.472.80">
    <property type="entry name" value="Ypt/Rab-GAP domain of gyp1p, domain 3"/>
    <property type="match status" value="1"/>
</dbReference>
<feature type="region of interest" description="Disordered" evidence="2">
    <location>
        <begin position="589"/>
        <end position="617"/>
    </location>
</feature>
<name>A0A2A9MEG2_BESBE</name>
<evidence type="ECO:0000313" key="4">
    <source>
        <dbReference type="EMBL" id="PFH36908.1"/>
    </source>
</evidence>
<dbReference type="GeneID" id="40308347"/>
<feature type="compositionally biased region" description="Low complexity" evidence="2">
    <location>
        <begin position="861"/>
        <end position="881"/>
    </location>
</feature>
<dbReference type="VEuPathDB" id="ToxoDB:BESB_033660"/>
<feature type="compositionally biased region" description="Basic and acidic residues" evidence="2">
    <location>
        <begin position="677"/>
        <end position="686"/>
    </location>
</feature>
<reference evidence="4 5" key="1">
    <citation type="submission" date="2017-09" db="EMBL/GenBank/DDBJ databases">
        <title>Genome sequencing of Besnoitia besnoiti strain Bb-Ger1.</title>
        <authorList>
            <person name="Schares G."/>
            <person name="Venepally P."/>
            <person name="Lorenzi H.A."/>
        </authorList>
    </citation>
    <scope>NUCLEOTIDE SEQUENCE [LARGE SCALE GENOMIC DNA]</scope>
    <source>
        <strain evidence="4 5">Bb-Ger1</strain>
    </source>
</reference>
<dbReference type="OrthoDB" id="331738at2759"/>
<dbReference type="PANTHER" id="PTHR22957:SF337">
    <property type="entry name" value="TBC1 DOMAIN FAMILY MEMBER 5"/>
    <property type="match status" value="1"/>
</dbReference>
<comment type="caution">
    <text evidence="4">The sequence shown here is derived from an EMBL/GenBank/DDBJ whole genome shotgun (WGS) entry which is preliminary data.</text>
</comment>
<dbReference type="Gene3D" id="1.10.8.270">
    <property type="entry name" value="putative rabgap domain of human tbc1 domain family member 14 like domains"/>
    <property type="match status" value="1"/>
</dbReference>
<sequence length="920" mass="95276">MFSPSSAGGGSTAPQELSRPVSCLGGASFLPDEDDDGLPPLTSSYTSYLFASLTAVPLSSQANEVLASGRSRDADALSSSSSSVSSSSDDLLSSSYPFLRRITWQRYLGLLRGDAPAEWAAQAEAHRKKYRQLLDQQRLSAKRLTSLDPQKFHPLASTADNPWSQKQLNDCLMEEIWKDVERTFADRALFCREATRKALQRILFTWSRQNPDISYKQGMNELLAIFFLICAREQVPPDASSSAALPTGGSEDLPQPVRVLLSSVPDDVEADSFSLFNALMNDFLMRAAYIPPPPPKPAASPMSNILGKGIGPLGGLGATPAAAAPQTQQSAILWRCGHIFHKLLRKTDSALYEHLVEMDVQPQLFLLRWLRLLFSREFHVQDTILIWDAVFADAYLQNGATSSSASAPTSSSAPANSAVASSVSGSTTSAPASSSGVDLLSSTRASVASVASPMGSSQSSSVPSYVPEKLGASAASRLPLTDFFALAMLRFIRENLMASDETLCLRRLLKFPPIESLQPLILLALALRSPQKARAAQTARPCPSALSPAASLQQHRLPSRHDEDAGLYKLCPPPASALGGRKAIARAAEVDSGARSSPPAPQSVSRECHASATDASSTASVSVAATAALGASPARPVCNGDFFMTTPQVGTSGVHAPQVGDPAAQPPSHACSNPTAVKRDGGDEGGRGGGGSLSRDVSIKVGYGARTGDGVSGLTLARHVGEILATLKAAAHAEEASEAERRTGNAMLASSAASPVSVRRAVGSAISRLGLLRHVLAGDVAYSPSLFAADEEPSGSAASQAAPAASPLAASSSAAPTSSGHALGSLRSEVDGAAAARRLQGAERGIGAAGAHAAQERAADARGSGAPPFSSPLSPLPVVGGSSAGLASPTFLQKRSDAGGAAEGLEESRGAGGDLLATLL</sequence>
<dbReference type="KEGG" id="bbes:BESB_033660"/>
<dbReference type="AlphaFoldDB" id="A0A2A9MEG2"/>
<evidence type="ECO:0000259" key="3">
    <source>
        <dbReference type="PROSITE" id="PS50086"/>
    </source>
</evidence>
<feature type="region of interest" description="Disordered" evidence="2">
    <location>
        <begin position="846"/>
        <end position="913"/>
    </location>
</feature>
<dbReference type="InterPro" id="IPR000195">
    <property type="entry name" value="Rab-GAP-TBC_dom"/>
</dbReference>
<organism evidence="4 5">
    <name type="scientific">Besnoitia besnoiti</name>
    <name type="common">Apicomplexan protozoan</name>
    <dbReference type="NCBI Taxonomy" id="94643"/>
    <lineage>
        <taxon>Eukaryota</taxon>
        <taxon>Sar</taxon>
        <taxon>Alveolata</taxon>
        <taxon>Apicomplexa</taxon>
        <taxon>Conoidasida</taxon>
        <taxon>Coccidia</taxon>
        <taxon>Eucoccidiorida</taxon>
        <taxon>Eimeriorina</taxon>
        <taxon>Sarcocystidae</taxon>
        <taxon>Besnoitia</taxon>
    </lineage>
</organism>